<evidence type="ECO:0000259" key="2">
    <source>
        <dbReference type="Pfam" id="PF21316"/>
    </source>
</evidence>
<dbReference type="EMBL" id="OC317660">
    <property type="protein sequence ID" value="CAD7398289.1"/>
    <property type="molecule type" value="Genomic_DNA"/>
</dbReference>
<dbReference type="Gene3D" id="3.40.50.200">
    <property type="entry name" value="Peptidase S8/S53 domain"/>
    <property type="match status" value="1"/>
</dbReference>
<evidence type="ECO:0000259" key="1">
    <source>
        <dbReference type="Pfam" id="PF12580"/>
    </source>
</evidence>
<dbReference type="InterPro" id="IPR036852">
    <property type="entry name" value="Peptidase_S8/S53_dom_sf"/>
</dbReference>
<feature type="domain" description="Tripeptidyl-peptidase II galactose-binding" evidence="2">
    <location>
        <begin position="112"/>
        <end position="181"/>
    </location>
</feature>
<sequence length="403" mass="45137">MLDHAAIKAALLLSGLHKENIPYSPYSIKRAIENTAQYSPAEVFSSGHGLLQVEKAFENLSLYHDASERDVRFNVTCGPNNNKGIHLRSGLQDAPTECSVNVEPIFLNTENIVLKLHCRDKDKSGRFVIHAVQLRPKLVCKTLEFHKICTVSSQNDVFQGFSVRGGLVLELVIAKYWANIGEVALDYSMSFHGVKPDNSLIAMQGAEGVFSVELSSRLRSEQIAPSASLKNSVQMLRPNEAKIVPLSARDVIPQSRQIYELQLSYNFHISKGTEIVPISPLLSDLLYESEFESQLWMLFDCKKHLMAAGDAYPTKLLFFIQYMVKVEKGDYILKMHVRHERKELLDKLLDKQLLLSQKLAVPISLDIYASLSRATTGGKKMSVATISQGQILPVYIAPLNHEK</sequence>
<dbReference type="InterPro" id="IPR046940">
    <property type="entry name" value="TPPII_Ig-like_sf"/>
</dbReference>
<dbReference type="Gene3D" id="2.60.40.3170">
    <property type="match status" value="1"/>
</dbReference>
<name>A0A7R9CKM2_TIMCR</name>
<evidence type="ECO:0000313" key="3">
    <source>
        <dbReference type="EMBL" id="CAD7398289.1"/>
    </source>
</evidence>
<dbReference type="GO" id="GO:0004252">
    <property type="term" value="F:serine-type endopeptidase activity"/>
    <property type="evidence" value="ECO:0007669"/>
    <property type="project" value="InterPro"/>
</dbReference>
<reference evidence="3" key="1">
    <citation type="submission" date="2020-11" db="EMBL/GenBank/DDBJ databases">
        <authorList>
            <person name="Tran Van P."/>
        </authorList>
    </citation>
    <scope>NUCLEOTIDE SEQUENCE</scope>
</reference>
<dbReference type="InterPro" id="IPR048384">
    <property type="entry name" value="TPPII_GBD"/>
</dbReference>
<accession>A0A7R9CKM2</accession>
<protein>
    <submittedName>
        <fullName evidence="3">Uncharacterized protein</fullName>
    </submittedName>
</protein>
<dbReference type="GO" id="GO:0006508">
    <property type="term" value="P:proteolysis"/>
    <property type="evidence" value="ECO:0007669"/>
    <property type="project" value="InterPro"/>
</dbReference>
<dbReference type="Pfam" id="PF12580">
    <property type="entry name" value="TPPII"/>
    <property type="match status" value="1"/>
</dbReference>
<gene>
    <name evidence="3" type="ORF">TCEB3V08_LOCUS4434</name>
</gene>
<dbReference type="AlphaFoldDB" id="A0A7R9CKM2"/>
<feature type="domain" description="Tripeptidyl peptidase II second Ig-like" evidence="1">
    <location>
        <begin position="217"/>
        <end position="403"/>
    </location>
</feature>
<dbReference type="InterPro" id="IPR022229">
    <property type="entry name" value="TPPII_Ig-like-2"/>
</dbReference>
<proteinExistence type="predicted"/>
<organism evidence="3">
    <name type="scientific">Timema cristinae</name>
    <name type="common">Walking stick</name>
    <dbReference type="NCBI Taxonomy" id="61476"/>
    <lineage>
        <taxon>Eukaryota</taxon>
        <taxon>Metazoa</taxon>
        <taxon>Ecdysozoa</taxon>
        <taxon>Arthropoda</taxon>
        <taxon>Hexapoda</taxon>
        <taxon>Insecta</taxon>
        <taxon>Pterygota</taxon>
        <taxon>Neoptera</taxon>
        <taxon>Polyneoptera</taxon>
        <taxon>Phasmatodea</taxon>
        <taxon>Timematodea</taxon>
        <taxon>Timematoidea</taxon>
        <taxon>Timematidae</taxon>
        <taxon>Timema</taxon>
    </lineage>
</organism>
<dbReference type="Pfam" id="PF21316">
    <property type="entry name" value="TPPII_GBD"/>
    <property type="match status" value="1"/>
</dbReference>